<dbReference type="InterPro" id="IPR037278">
    <property type="entry name" value="ARFGAP/RecO"/>
</dbReference>
<dbReference type="SUPFAM" id="SSF57863">
    <property type="entry name" value="ArfGap/RecO-like zinc finger"/>
    <property type="match status" value="1"/>
</dbReference>
<dbReference type="Proteomes" id="UP000235145">
    <property type="component" value="Unassembled WGS sequence"/>
</dbReference>
<comment type="caution">
    <text evidence="8">The sequence shown here is derived from an EMBL/GenBank/DDBJ whole genome shotgun (WGS) entry which is preliminary data.</text>
</comment>
<dbReference type="InterPro" id="IPR001164">
    <property type="entry name" value="ArfGAP_dom"/>
</dbReference>
<reference evidence="8 9" key="1">
    <citation type="journal article" date="2017" name="Nat. Commun.">
        <title>Genome assembly with in vitro proximity ligation data and whole-genome triplication in lettuce.</title>
        <authorList>
            <person name="Reyes-Chin-Wo S."/>
            <person name="Wang Z."/>
            <person name="Yang X."/>
            <person name="Kozik A."/>
            <person name="Arikit S."/>
            <person name="Song C."/>
            <person name="Xia L."/>
            <person name="Froenicke L."/>
            <person name="Lavelle D.O."/>
            <person name="Truco M.J."/>
            <person name="Xia R."/>
            <person name="Zhu S."/>
            <person name="Xu C."/>
            <person name="Xu H."/>
            <person name="Xu X."/>
            <person name="Cox K."/>
            <person name="Korf I."/>
            <person name="Meyers B.C."/>
            <person name="Michelmore R.W."/>
        </authorList>
    </citation>
    <scope>NUCLEOTIDE SEQUENCE [LARGE SCALE GENOMIC DNA]</scope>
    <source>
        <strain evidence="9">cv. Salinas</strain>
        <tissue evidence="8">Seedlings</tissue>
    </source>
</reference>
<evidence type="ECO:0000256" key="4">
    <source>
        <dbReference type="ARBA" id="ARBA00022833"/>
    </source>
</evidence>
<dbReference type="AlphaFoldDB" id="A0A9R1X4T6"/>
<dbReference type="PANTHER" id="PTHR46419">
    <property type="entry name" value="ADP-RIBOSYLATION FACTOR GTPASE-ACTIVATING PROTEIN AGD5"/>
    <property type="match status" value="1"/>
</dbReference>
<evidence type="ECO:0000256" key="2">
    <source>
        <dbReference type="ARBA" id="ARBA00022723"/>
    </source>
</evidence>
<keyword evidence="9" id="KW-1185">Reference proteome</keyword>
<dbReference type="PRINTS" id="PR00405">
    <property type="entry name" value="REVINTRACTNG"/>
</dbReference>
<keyword evidence="3 5" id="KW-0863">Zinc-finger</keyword>
<dbReference type="Pfam" id="PF01412">
    <property type="entry name" value="ArfGap"/>
    <property type="match status" value="1"/>
</dbReference>
<evidence type="ECO:0000256" key="5">
    <source>
        <dbReference type="PROSITE-ProRule" id="PRU00288"/>
    </source>
</evidence>
<protein>
    <recommendedName>
        <fullName evidence="7">Arf-GAP domain-containing protein</fullName>
    </recommendedName>
</protein>
<feature type="compositionally biased region" description="Polar residues" evidence="6">
    <location>
        <begin position="384"/>
        <end position="394"/>
    </location>
</feature>
<dbReference type="GO" id="GO:0005096">
    <property type="term" value="F:GTPase activator activity"/>
    <property type="evidence" value="ECO:0007669"/>
    <property type="project" value="UniProtKB-KW"/>
</dbReference>
<name>A0A9R1X4T6_LACSA</name>
<evidence type="ECO:0000256" key="6">
    <source>
        <dbReference type="SAM" id="MobiDB-lite"/>
    </source>
</evidence>
<feature type="compositionally biased region" description="Low complexity" evidence="6">
    <location>
        <begin position="201"/>
        <end position="212"/>
    </location>
</feature>
<organism evidence="8 9">
    <name type="scientific">Lactuca sativa</name>
    <name type="common">Garden lettuce</name>
    <dbReference type="NCBI Taxonomy" id="4236"/>
    <lineage>
        <taxon>Eukaryota</taxon>
        <taxon>Viridiplantae</taxon>
        <taxon>Streptophyta</taxon>
        <taxon>Embryophyta</taxon>
        <taxon>Tracheophyta</taxon>
        <taxon>Spermatophyta</taxon>
        <taxon>Magnoliopsida</taxon>
        <taxon>eudicotyledons</taxon>
        <taxon>Gunneridae</taxon>
        <taxon>Pentapetalae</taxon>
        <taxon>asterids</taxon>
        <taxon>campanulids</taxon>
        <taxon>Asterales</taxon>
        <taxon>Asteraceae</taxon>
        <taxon>Cichorioideae</taxon>
        <taxon>Cichorieae</taxon>
        <taxon>Lactucinae</taxon>
        <taxon>Lactuca</taxon>
    </lineage>
</organism>
<dbReference type="InterPro" id="IPR038508">
    <property type="entry name" value="ArfGAP_dom_sf"/>
</dbReference>
<dbReference type="CDD" id="cd08204">
    <property type="entry name" value="ArfGap"/>
    <property type="match status" value="1"/>
</dbReference>
<proteinExistence type="predicted"/>
<feature type="region of interest" description="Disordered" evidence="6">
    <location>
        <begin position="352"/>
        <end position="394"/>
    </location>
</feature>
<dbReference type="FunFam" id="1.10.220.150:FF:000009">
    <property type="entry name" value="stromal membrane-associated protein 1 isoform X1"/>
    <property type="match status" value="1"/>
</dbReference>
<accession>A0A9R1X4T6</accession>
<feature type="domain" description="Arf-GAP" evidence="7">
    <location>
        <begin position="16"/>
        <end position="130"/>
    </location>
</feature>
<sequence>MNEKAGVSKELNARHRKILEGLLKLPENRECADCKTKGPRWASVNLGIFICMQCSGIHRSLGVHISKVRSATLDTWLPEQVAFIQSMGNEKSNSYWEAQLPPNYDRVGIENFIRAKYEDKRWVAKEGREIPPPVVHEEKAPPPVQHTERKTYQTPVARVNLPAAVQVPPITTDVSKPVDNINNQTKPNPVPTSGIEDLFKDSPPLSQPQSQKPQKDVKNDIMSLFEKSNNNNTTSPYALHQQQLAMLAQQQYLLMAAAAKSGGLPNLTGNGNGGQGQQRNLLPNQNWANVGYQFPGMHATPTPAPGKDELEKYLQQMGNMGLGAQIPAGTSFQVPTSSSVYNTMGLNATTNGVMPPGSMGGSGGSKPPAATASASQSAKDYDFSSLTQGMFSKP</sequence>
<dbReference type="Gene3D" id="1.10.220.150">
    <property type="entry name" value="Arf GTPase activating protein"/>
    <property type="match status" value="1"/>
</dbReference>
<feature type="region of interest" description="Disordered" evidence="6">
    <location>
        <begin position="172"/>
        <end position="216"/>
    </location>
</feature>
<feature type="compositionally biased region" description="Low complexity" evidence="6">
    <location>
        <begin position="365"/>
        <end position="378"/>
    </location>
</feature>
<dbReference type="EMBL" id="NBSK02000007">
    <property type="protein sequence ID" value="KAJ0198594.1"/>
    <property type="molecule type" value="Genomic_DNA"/>
</dbReference>
<keyword evidence="2" id="KW-0479">Metal-binding</keyword>
<gene>
    <name evidence="8" type="ORF">LSAT_V11C700383930</name>
</gene>
<dbReference type="PANTHER" id="PTHR46419:SF2">
    <property type="entry name" value="ADP-RIBOSYLATION FACTOR GTPASE-ACTIVATING PROTEIN AGD5"/>
    <property type="match status" value="1"/>
</dbReference>
<dbReference type="InterPro" id="IPR044520">
    <property type="entry name" value="ARF_GAP_AGD5/15"/>
</dbReference>
<evidence type="ECO:0000256" key="3">
    <source>
        <dbReference type="ARBA" id="ARBA00022771"/>
    </source>
</evidence>
<evidence type="ECO:0000259" key="7">
    <source>
        <dbReference type="PROSITE" id="PS50115"/>
    </source>
</evidence>
<dbReference type="PROSITE" id="PS50115">
    <property type="entry name" value="ARFGAP"/>
    <property type="match status" value="1"/>
</dbReference>
<evidence type="ECO:0000313" key="8">
    <source>
        <dbReference type="EMBL" id="KAJ0198594.1"/>
    </source>
</evidence>
<dbReference type="GO" id="GO:0008270">
    <property type="term" value="F:zinc ion binding"/>
    <property type="evidence" value="ECO:0007669"/>
    <property type="project" value="UniProtKB-KW"/>
</dbReference>
<keyword evidence="1" id="KW-0343">GTPase activation</keyword>
<evidence type="ECO:0000256" key="1">
    <source>
        <dbReference type="ARBA" id="ARBA00022468"/>
    </source>
</evidence>
<keyword evidence="4" id="KW-0862">Zinc</keyword>
<dbReference type="SMART" id="SM00105">
    <property type="entry name" value="ArfGap"/>
    <property type="match status" value="1"/>
</dbReference>
<evidence type="ECO:0000313" key="9">
    <source>
        <dbReference type="Proteomes" id="UP000235145"/>
    </source>
</evidence>